<evidence type="ECO:0000256" key="1">
    <source>
        <dbReference type="ARBA" id="ARBA00022670"/>
    </source>
</evidence>
<reference evidence="8 9" key="1">
    <citation type="submission" date="2021-12" db="EMBL/GenBank/DDBJ databases">
        <title>Genome sequencing of bacteria with rrn-lacking chromosome and rrn-plasmid.</title>
        <authorList>
            <person name="Anda M."/>
            <person name="Iwasaki W."/>
        </authorList>
    </citation>
    <scope>NUCLEOTIDE SEQUENCE [LARGE SCALE GENOMIC DNA]</scope>
    <source>
        <strain evidence="8 9">NBRC 101262</strain>
        <plasmid evidence="8 9">pPP1</plasmid>
    </source>
</reference>
<dbReference type="RefSeq" id="WP_332922466.1">
    <property type="nucleotide sequence ID" value="NZ_AP025293.1"/>
</dbReference>
<dbReference type="Pfam" id="PF03051">
    <property type="entry name" value="Peptidase_C1_2"/>
    <property type="match status" value="1"/>
</dbReference>
<sequence length="402" mass="44964">MKRFLKNALATVALGSAVSISAHAQDIATNKKDGGYQFTTIKNLEGGSVKNQMRTGTCWSFSAMSFMNSEVKRITGKEVNLSEMWIVRNAYFMKAERYVRMHGKANFGEGGALQDIPSIMDKVGIVPESVYEGIIPGQTVRNHGEIEAVIKGILDAVIKNPSHKISPAWKDAVNGVLDAYFGKMPAKFTYEGKEYTPKSYYASLKLNAKDYVSFSSYTHHPFYEPFILQVEDNWEEASMYNLPMDEMTELAETAIENGYSIGWAADVSEKGFSYRDGLAIVPAEGISIKKSGNDNKNFSDAGAKKSSSAFDTPQPEMKITQEMRQEAYDNYETTDDHGMHLTGLVKDQNGKKYFLVKNSWGNANDVDGYFFASEPYFKYKTMDIMMNKNAVPKKLKKKLGIK</sequence>
<organism evidence="8 9">
    <name type="scientific">Persicobacter psychrovividus</name>
    <dbReference type="NCBI Taxonomy" id="387638"/>
    <lineage>
        <taxon>Bacteria</taxon>
        <taxon>Pseudomonadati</taxon>
        <taxon>Bacteroidota</taxon>
        <taxon>Cytophagia</taxon>
        <taxon>Cytophagales</taxon>
        <taxon>Persicobacteraceae</taxon>
        <taxon>Persicobacter</taxon>
    </lineage>
</organism>
<name>A0ABM7VJ43_9BACT</name>
<dbReference type="GO" id="GO:0004177">
    <property type="term" value="F:aminopeptidase activity"/>
    <property type="evidence" value="ECO:0007669"/>
    <property type="project" value="UniProtKB-KW"/>
</dbReference>
<dbReference type="InterPro" id="IPR038765">
    <property type="entry name" value="Papain-like_cys_pep_sf"/>
</dbReference>
<dbReference type="SUPFAM" id="SSF54001">
    <property type="entry name" value="Cysteine proteinases"/>
    <property type="match status" value="1"/>
</dbReference>
<dbReference type="Pfam" id="PF00112">
    <property type="entry name" value="Peptidase_C1"/>
    <property type="match status" value="1"/>
</dbReference>
<dbReference type="InterPro" id="IPR004134">
    <property type="entry name" value="Peptidase_C1B"/>
</dbReference>
<keyword evidence="9" id="KW-1185">Reference proteome</keyword>
<keyword evidence="1 4" id="KW-0645">Protease</keyword>
<dbReference type="PIRSF" id="PIRSF005700">
    <property type="entry name" value="PepC"/>
    <property type="match status" value="1"/>
</dbReference>
<evidence type="ECO:0000256" key="3">
    <source>
        <dbReference type="ARBA" id="ARBA00022807"/>
    </source>
</evidence>
<geneLocation type="plasmid" evidence="8 9">
    <name>pPP1</name>
</geneLocation>
<dbReference type="Proteomes" id="UP001354989">
    <property type="component" value="Plasmid pPP1"/>
</dbReference>
<evidence type="ECO:0000313" key="9">
    <source>
        <dbReference type="Proteomes" id="UP001354989"/>
    </source>
</evidence>
<keyword evidence="4 8" id="KW-0031">Aminopeptidase</keyword>
<keyword evidence="6" id="KW-0732">Signal</keyword>
<evidence type="ECO:0000313" key="8">
    <source>
        <dbReference type="EMBL" id="BDD01002.1"/>
    </source>
</evidence>
<dbReference type="InterPro" id="IPR000169">
    <property type="entry name" value="Pept_cys_AS"/>
</dbReference>
<evidence type="ECO:0000256" key="6">
    <source>
        <dbReference type="SAM" id="SignalP"/>
    </source>
</evidence>
<feature type="chain" id="PRO_5045352279" description="Aminopeptidase" evidence="6">
    <location>
        <begin position="25"/>
        <end position="402"/>
    </location>
</feature>
<dbReference type="EMBL" id="AP025293">
    <property type="protein sequence ID" value="BDD01002.1"/>
    <property type="molecule type" value="Genomic_DNA"/>
</dbReference>
<dbReference type="InterPro" id="IPR000668">
    <property type="entry name" value="Peptidase_C1A_C"/>
</dbReference>
<feature type="region of interest" description="Disordered" evidence="5">
    <location>
        <begin position="292"/>
        <end position="316"/>
    </location>
</feature>
<keyword evidence="2 4" id="KW-0378">Hydrolase</keyword>
<evidence type="ECO:0000256" key="4">
    <source>
        <dbReference type="PIRNR" id="PIRNR005700"/>
    </source>
</evidence>
<feature type="signal peptide" evidence="6">
    <location>
        <begin position="1"/>
        <end position="24"/>
    </location>
</feature>
<evidence type="ECO:0000256" key="2">
    <source>
        <dbReference type="ARBA" id="ARBA00022801"/>
    </source>
</evidence>
<gene>
    <name evidence="8" type="ORF">PEPS_32820</name>
</gene>
<dbReference type="PROSITE" id="PS00139">
    <property type="entry name" value="THIOL_PROTEASE_CYS"/>
    <property type="match status" value="1"/>
</dbReference>
<evidence type="ECO:0000256" key="5">
    <source>
        <dbReference type="SAM" id="MobiDB-lite"/>
    </source>
</evidence>
<dbReference type="PANTHER" id="PTHR10363:SF2">
    <property type="entry name" value="BLEOMYCIN HYDROLASE"/>
    <property type="match status" value="1"/>
</dbReference>
<evidence type="ECO:0000259" key="7">
    <source>
        <dbReference type="Pfam" id="PF00112"/>
    </source>
</evidence>
<comment type="similarity">
    <text evidence="4">Belongs to the peptidase C1 family.</text>
</comment>
<proteinExistence type="inferred from homology"/>
<dbReference type="PANTHER" id="PTHR10363">
    <property type="entry name" value="BLEOMYCIN HYDROLASE"/>
    <property type="match status" value="1"/>
</dbReference>
<dbReference type="Gene3D" id="3.90.70.10">
    <property type="entry name" value="Cysteine proteinases"/>
    <property type="match status" value="1"/>
</dbReference>
<feature type="domain" description="Peptidase C1A papain C-terminal" evidence="7">
    <location>
        <begin position="48"/>
        <end position="87"/>
    </location>
</feature>
<keyword evidence="3 4" id="KW-0788">Thiol protease</keyword>
<keyword evidence="8" id="KW-0614">Plasmid</keyword>
<accession>A0ABM7VJ43</accession>
<protein>
    <recommendedName>
        <fullName evidence="4">Aminopeptidase</fullName>
    </recommendedName>
</protein>